<dbReference type="AlphaFoldDB" id="A0A0E4BQV3"/>
<evidence type="ECO:0000256" key="1">
    <source>
        <dbReference type="SAM" id="Phobius"/>
    </source>
</evidence>
<evidence type="ECO:0000313" key="2">
    <source>
        <dbReference type="EMBL" id="BAR57892.1"/>
    </source>
</evidence>
<evidence type="ECO:0000313" key="3">
    <source>
        <dbReference type="Proteomes" id="UP000063308"/>
    </source>
</evidence>
<evidence type="ECO:0008006" key="4">
    <source>
        <dbReference type="Google" id="ProtNLM"/>
    </source>
</evidence>
<accession>A0A0E4BQV3</accession>
<organism evidence="2 3">
    <name type="scientific">Bradyrhizobium diazoefficiens</name>
    <dbReference type="NCBI Taxonomy" id="1355477"/>
    <lineage>
        <taxon>Bacteria</taxon>
        <taxon>Pseudomonadati</taxon>
        <taxon>Pseudomonadota</taxon>
        <taxon>Alphaproteobacteria</taxon>
        <taxon>Hyphomicrobiales</taxon>
        <taxon>Nitrobacteraceae</taxon>
        <taxon>Bradyrhizobium</taxon>
    </lineage>
</organism>
<gene>
    <name evidence="2" type="ORF">NK6_4726</name>
</gene>
<dbReference type="EMBL" id="AP014685">
    <property type="protein sequence ID" value="BAR57892.1"/>
    <property type="molecule type" value="Genomic_DNA"/>
</dbReference>
<keyword evidence="1" id="KW-1133">Transmembrane helix</keyword>
<reference evidence="2 3" key="1">
    <citation type="submission" date="2014-11" db="EMBL/GenBank/DDBJ databases">
        <title>Symbiosis island explosion on the genome of extra-slow-growing strains of soybean bradyrhizobia with massive insertion sequences.</title>
        <authorList>
            <person name="Iida T."/>
            <person name="Minamisawa K."/>
        </authorList>
    </citation>
    <scope>NUCLEOTIDE SEQUENCE [LARGE SCALE GENOMIC DNA]</scope>
    <source>
        <strain evidence="2 3">NK6</strain>
    </source>
</reference>
<keyword evidence="1" id="KW-0472">Membrane</keyword>
<sequence length="48" mass="5177">MPLFIVSLVLAALALIGHFVLLPFVTLYGFWVAIIAYVILAAGVVMKT</sequence>
<proteinExistence type="predicted"/>
<protein>
    <recommendedName>
        <fullName evidence="4">DUF4175 domain-containing protein</fullName>
    </recommendedName>
</protein>
<feature type="transmembrane region" description="Helical" evidence="1">
    <location>
        <begin position="27"/>
        <end position="46"/>
    </location>
</feature>
<name>A0A0E4BQV3_9BRAD</name>
<dbReference type="Proteomes" id="UP000063308">
    <property type="component" value="Chromosome"/>
</dbReference>
<keyword evidence="1" id="KW-0812">Transmembrane</keyword>